<dbReference type="GO" id="GO:0006508">
    <property type="term" value="P:proteolysis"/>
    <property type="evidence" value="ECO:0007669"/>
    <property type="project" value="UniProtKB-KW"/>
</dbReference>
<evidence type="ECO:0000313" key="4">
    <source>
        <dbReference type="Proteomes" id="UP000762676"/>
    </source>
</evidence>
<dbReference type="PANTHER" id="PTHR24252">
    <property type="entry name" value="ACROSIN-RELATED"/>
    <property type="match status" value="1"/>
</dbReference>
<gene>
    <name evidence="3" type="ORF">ElyMa_000404900</name>
</gene>
<protein>
    <submittedName>
        <fullName evidence="3">Serine protease</fullName>
    </submittedName>
</protein>
<sequence length="270" mass="29787">MILSSLVFAYLDCGIRSLDVDITDTDSVSLTKRLVGAQEAVRGEFPWQVRLRSFGQLTYSGVLIRPNWVLTAASCFNDNYNPSLWTAVLNDLSSTSVDPGEKVIYVDSIFIYGGFKRGDSQNNLALVKLETSSTSDTKILKGVDIFKLMPLQFIVTQRSFVFGAAYSTSLRKVKVKLFDAKECSRLGIAPSVGLDQMCVTSADSTQNEFNQEGPCTGDRGSPVLCKTGDRWAVVGVVSDEYACQSPRSTAPLIVNVEYFYSWINKIISQF</sequence>
<evidence type="ECO:0000313" key="3">
    <source>
        <dbReference type="EMBL" id="GFR73430.1"/>
    </source>
</evidence>
<dbReference type="GO" id="GO:0004252">
    <property type="term" value="F:serine-type endopeptidase activity"/>
    <property type="evidence" value="ECO:0007669"/>
    <property type="project" value="InterPro"/>
</dbReference>
<dbReference type="SUPFAM" id="SSF50494">
    <property type="entry name" value="Trypsin-like serine proteases"/>
    <property type="match status" value="1"/>
</dbReference>
<evidence type="ECO:0000256" key="1">
    <source>
        <dbReference type="ARBA" id="ARBA00023157"/>
    </source>
</evidence>
<reference evidence="3 4" key="1">
    <citation type="journal article" date="2021" name="Elife">
        <title>Chloroplast acquisition without the gene transfer in kleptoplastic sea slugs, Plakobranchus ocellatus.</title>
        <authorList>
            <person name="Maeda T."/>
            <person name="Takahashi S."/>
            <person name="Yoshida T."/>
            <person name="Shimamura S."/>
            <person name="Takaki Y."/>
            <person name="Nagai Y."/>
            <person name="Toyoda A."/>
            <person name="Suzuki Y."/>
            <person name="Arimoto A."/>
            <person name="Ishii H."/>
            <person name="Satoh N."/>
            <person name="Nishiyama T."/>
            <person name="Hasebe M."/>
            <person name="Maruyama T."/>
            <person name="Minagawa J."/>
            <person name="Obokata J."/>
            <person name="Shigenobu S."/>
        </authorList>
    </citation>
    <scope>NUCLEOTIDE SEQUENCE [LARGE SCALE GENOMIC DNA]</scope>
</reference>
<accession>A0AAV4FMA5</accession>
<dbReference type="EMBL" id="BMAT01000804">
    <property type="protein sequence ID" value="GFR73430.1"/>
    <property type="molecule type" value="Genomic_DNA"/>
</dbReference>
<keyword evidence="1" id="KW-1015">Disulfide bond</keyword>
<name>A0AAV4FMA5_9GAST</name>
<dbReference type="InterPro" id="IPR043504">
    <property type="entry name" value="Peptidase_S1_PA_chymotrypsin"/>
</dbReference>
<dbReference type="PROSITE" id="PS50240">
    <property type="entry name" value="TRYPSIN_DOM"/>
    <property type="match status" value="1"/>
</dbReference>
<dbReference type="Gene3D" id="2.40.10.10">
    <property type="entry name" value="Trypsin-like serine proteases"/>
    <property type="match status" value="1"/>
</dbReference>
<evidence type="ECO:0000259" key="2">
    <source>
        <dbReference type="PROSITE" id="PS50240"/>
    </source>
</evidence>
<dbReference type="InterPro" id="IPR009003">
    <property type="entry name" value="Peptidase_S1_PA"/>
</dbReference>
<dbReference type="PANTHER" id="PTHR24252:SF7">
    <property type="entry name" value="HYALIN"/>
    <property type="match status" value="1"/>
</dbReference>
<dbReference type="Proteomes" id="UP000762676">
    <property type="component" value="Unassembled WGS sequence"/>
</dbReference>
<dbReference type="InterPro" id="IPR001254">
    <property type="entry name" value="Trypsin_dom"/>
</dbReference>
<organism evidence="3 4">
    <name type="scientific">Elysia marginata</name>
    <dbReference type="NCBI Taxonomy" id="1093978"/>
    <lineage>
        <taxon>Eukaryota</taxon>
        <taxon>Metazoa</taxon>
        <taxon>Spiralia</taxon>
        <taxon>Lophotrochozoa</taxon>
        <taxon>Mollusca</taxon>
        <taxon>Gastropoda</taxon>
        <taxon>Heterobranchia</taxon>
        <taxon>Euthyneura</taxon>
        <taxon>Panpulmonata</taxon>
        <taxon>Sacoglossa</taxon>
        <taxon>Placobranchoidea</taxon>
        <taxon>Plakobranchidae</taxon>
        <taxon>Elysia</taxon>
    </lineage>
</organism>
<keyword evidence="3" id="KW-0645">Protease</keyword>
<dbReference type="SMART" id="SM00020">
    <property type="entry name" value="Tryp_SPc"/>
    <property type="match status" value="1"/>
</dbReference>
<dbReference type="PRINTS" id="PR00722">
    <property type="entry name" value="CHYMOTRYPSIN"/>
</dbReference>
<dbReference type="InterPro" id="IPR001314">
    <property type="entry name" value="Peptidase_S1A"/>
</dbReference>
<keyword evidence="4" id="KW-1185">Reference proteome</keyword>
<comment type="caution">
    <text evidence="3">The sequence shown here is derived from an EMBL/GenBank/DDBJ whole genome shotgun (WGS) entry which is preliminary data.</text>
</comment>
<keyword evidence="3" id="KW-0378">Hydrolase</keyword>
<dbReference type="AlphaFoldDB" id="A0AAV4FMA5"/>
<proteinExistence type="predicted"/>
<dbReference type="CDD" id="cd00190">
    <property type="entry name" value="Tryp_SPc"/>
    <property type="match status" value="1"/>
</dbReference>
<dbReference type="Pfam" id="PF00089">
    <property type="entry name" value="Trypsin"/>
    <property type="match status" value="1"/>
</dbReference>
<feature type="domain" description="Peptidase S1" evidence="2">
    <location>
        <begin position="34"/>
        <end position="268"/>
    </location>
</feature>